<dbReference type="AlphaFoldDB" id="A0AAW8Z061"/>
<name>A0AAW8Z061_9GAMM</name>
<dbReference type="SUPFAM" id="SSF51161">
    <property type="entry name" value="Trimeric LpxA-like enzymes"/>
    <property type="match status" value="1"/>
</dbReference>
<dbReference type="PANTHER" id="PTHR43300">
    <property type="entry name" value="ACETYLTRANSFERASE"/>
    <property type="match status" value="1"/>
</dbReference>
<dbReference type="InterPro" id="IPR018357">
    <property type="entry name" value="Hexapep_transf_CS"/>
</dbReference>
<dbReference type="PANTHER" id="PTHR43300:SF11">
    <property type="entry name" value="ACETYLTRANSFERASE RV3034C-RELATED"/>
    <property type="match status" value="1"/>
</dbReference>
<keyword evidence="3" id="KW-0677">Repeat</keyword>
<evidence type="ECO:0000313" key="5">
    <source>
        <dbReference type="Proteomes" id="UP001284654"/>
    </source>
</evidence>
<sequence length="237" mass="27638">MKKKFSEIKDNLLKYSIYFTRSGNNRFKDDDEINYKDGVEIESYCAFLVGKNIWEMGAFSYSWSSLPITTQVGRYCSIATDVKVMGLRHPYEWLTTSATTYDRNFIIYQKYLEDKSKIQYARKLPNIHHNKLIIDHDVWIGSRVTLKANLYIGIGAVIAADAVVTKNVPAFAIVGGNPAKIIKYRFDQKTIDKILETEWWKYDFSDIQGLDITNVDTFFKDFDRNRLTEMKINKLIF</sequence>
<proteinExistence type="inferred from homology"/>
<keyword evidence="4" id="KW-0012">Acyltransferase</keyword>
<accession>A0AAW8Z061</accession>
<reference evidence="4" key="1">
    <citation type="submission" date="2023-10" db="EMBL/GenBank/DDBJ databases">
        <authorList>
            <person name="Sykes E.M.E."/>
            <person name="Khan I.U.H."/>
            <person name="Kumar A."/>
        </authorList>
    </citation>
    <scope>NUCLEOTIDE SEQUENCE</scope>
    <source>
        <strain evidence="4">IK5</strain>
    </source>
</reference>
<dbReference type="PROSITE" id="PS00101">
    <property type="entry name" value="HEXAPEP_TRANSFERASES"/>
    <property type="match status" value="1"/>
</dbReference>
<dbReference type="EMBL" id="JAWJYY010000001">
    <property type="protein sequence ID" value="MDV4316036.1"/>
    <property type="molecule type" value="Genomic_DNA"/>
</dbReference>
<dbReference type="CDD" id="cd03349">
    <property type="entry name" value="LbH_XAT"/>
    <property type="match status" value="1"/>
</dbReference>
<comment type="caution">
    <text evidence="4">The sequence shown here is derived from an EMBL/GenBank/DDBJ whole genome shotgun (WGS) entry which is preliminary data.</text>
</comment>
<organism evidence="4 5">
    <name type="scientific">Acinetobacter indicus</name>
    <dbReference type="NCBI Taxonomy" id="756892"/>
    <lineage>
        <taxon>Bacteria</taxon>
        <taxon>Pseudomonadati</taxon>
        <taxon>Pseudomonadota</taxon>
        <taxon>Gammaproteobacteria</taxon>
        <taxon>Moraxellales</taxon>
        <taxon>Moraxellaceae</taxon>
        <taxon>Acinetobacter</taxon>
    </lineage>
</organism>
<dbReference type="InterPro" id="IPR050179">
    <property type="entry name" value="Trans_hexapeptide_repeat"/>
</dbReference>
<comment type="similarity">
    <text evidence="1">Belongs to the transferase hexapeptide repeat family.</text>
</comment>
<dbReference type="Gene3D" id="2.160.10.10">
    <property type="entry name" value="Hexapeptide repeat proteins"/>
    <property type="match status" value="1"/>
</dbReference>
<evidence type="ECO:0000256" key="3">
    <source>
        <dbReference type="ARBA" id="ARBA00022737"/>
    </source>
</evidence>
<evidence type="ECO:0000256" key="2">
    <source>
        <dbReference type="ARBA" id="ARBA00022679"/>
    </source>
</evidence>
<dbReference type="GO" id="GO:0016746">
    <property type="term" value="F:acyltransferase activity"/>
    <property type="evidence" value="ECO:0007669"/>
    <property type="project" value="UniProtKB-KW"/>
</dbReference>
<dbReference type="EC" id="2.3.1.-" evidence="4"/>
<dbReference type="Proteomes" id="UP001284654">
    <property type="component" value="Unassembled WGS sequence"/>
</dbReference>
<keyword evidence="2 4" id="KW-0808">Transferase</keyword>
<evidence type="ECO:0000256" key="1">
    <source>
        <dbReference type="ARBA" id="ARBA00007274"/>
    </source>
</evidence>
<dbReference type="InterPro" id="IPR011004">
    <property type="entry name" value="Trimer_LpxA-like_sf"/>
</dbReference>
<evidence type="ECO:0000313" key="4">
    <source>
        <dbReference type="EMBL" id="MDV4316036.1"/>
    </source>
</evidence>
<dbReference type="RefSeq" id="WP_104495430.1">
    <property type="nucleotide sequence ID" value="NZ_JAAZSJ010000040.1"/>
</dbReference>
<protein>
    <submittedName>
        <fullName evidence="4">CatB-related O-acetyltransferase</fullName>
        <ecNumber evidence="4">2.3.1.-</ecNumber>
    </submittedName>
</protein>
<gene>
    <name evidence="4" type="ORF">MSG88_09720</name>
</gene>